<dbReference type="Proteomes" id="UP000035680">
    <property type="component" value="Unassembled WGS sequence"/>
</dbReference>
<evidence type="ECO:0000256" key="2">
    <source>
        <dbReference type="ARBA" id="ARBA00022574"/>
    </source>
</evidence>
<dbReference type="InterPro" id="IPR036322">
    <property type="entry name" value="WD40_repeat_dom_sf"/>
</dbReference>
<dbReference type="Gene3D" id="2.130.10.10">
    <property type="entry name" value="YVTN repeat-like/Quinoprotein amine dehydrogenase"/>
    <property type="match status" value="1"/>
</dbReference>
<comment type="similarity">
    <text evidence="1">Belongs to the WD repeat ESC family.</text>
</comment>
<evidence type="ECO:0000256" key="4">
    <source>
        <dbReference type="ARBA" id="ARBA00023015"/>
    </source>
</evidence>
<keyword evidence="2 6" id="KW-0853">WD repeat</keyword>
<dbReference type="SMART" id="SM00320">
    <property type="entry name" value="WD40"/>
    <property type="match status" value="4"/>
</dbReference>
<evidence type="ECO:0000313" key="7">
    <source>
        <dbReference type="Proteomes" id="UP000035680"/>
    </source>
</evidence>
<sequence length="514" mass="59058">MEDISNEQHTNFCQENFSCINKPNCIDKNDFITLKNNKKISKAALEMFNRNLGLDSNISYFLWKSTFDKISYVKMRNQKQNKIPCKQPKHTKEEQEENEGFQYRNVAQIRIKDKSLSSNSCYDVKFFKSFDGEPECFVTACKNKIFIYKIGNGERMNEIVHIGTIVSGNDDEEFFAINVGCIENNTRRVLVAGGTCKVVQVYRATDGILMHNLYGHSEYISSIKFSPIDPEIIITASGDVTCRLWNIKHGIALACFSGAFGHQYDVSDCDFSLCGRYIATVGKDYKALLWGIYDEEGSVSMKFPNFSKENVLYQFKLPEFTKPSNELKIEEKLEKCKEENVTSNLRDNGSVSRTTFRRFPIAVNQILHSTIIDSVRFFKDYLITKDQSNIIKMWKFGSNRNGIHGSGSILNAETRYFVLKDFILPSPSDTWYRKIALNKECNILAVPTQEGKVYLFNILEKKTSSYPVTILDHKFGKLKQIEVRNVAFSYNSNYIVSVGDHHTINIFKKTKKKQ</sequence>
<keyword evidence="7" id="KW-1185">Reference proteome</keyword>
<organism evidence="7 8">
    <name type="scientific">Strongyloides venezuelensis</name>
    <name type="common">Threadworm</name>
    <dbReference type="NCBI Taxonomy" id="75913"/>
    <lineage>
        <taxon>Eukaryota</taxon>
        <taxon>Metazoa</taxon>
        <taxon>Ecdysozoa</taxon>
        <taxon>Nematoda</taxon>
        <taxon>Chromadorea</taxon>
        <taxon>Rhabditida</taxon>
        <taxon>Tylenchina</taxon>
        <taxon>Panagrolaimomorpha</taxon>
        <taxon>Strongyloidoidea</taxon>
        <taxon>Strongyloididae</taxon>
        <taxon>Strongyloides</taxon>
    </lineage>
</organism>
<keyword evidence="3" id="KW-0677">Repeat</keyword>
<dbReference type="InterPro" id="IPR019775">
    <property type="entry name" value="WD40_repeat_CS"/>
</dbReference>
<dbReference type="STRING" id="75913.A0A0K0F803"/>
<dbReference type="PROSITE" id="PS00678">
    <property type="entry name" value="WD_REPEATS_1"/>
    <property type="match status" value="1"/>
</dbReference>
<dbReference type="PROSITE" id="PS50082">
    <property type="entry name" value="WD_REPEATS_2"/>
    <property type="match status" value="1"/>
</dbReference>
<keyword evidence="5" id="KW-0804">Transcription</keyword>
<dbReference type="InterPro" id="IPR001680">
    <property type="entry name" value="WD40_rpt"/>
</dbReference>
<keyword evidence="4" id="KW-0805">Transcription regulation</keyword>
<name>A0A0K0F803_STRVS</name>
<evidence type="ECO:0000256" key="3">
    <source>
        <dbReference type="ARBA" id="ARBA00022737"/>
    </source>
</evidence>
<evidence type="ECO:0000256" key="5">
    <source>
        <dbReference type="ARBA" id="ARBA00023163"/>
    </source>
</evidence>
<reference evidence="7" key="1">
    <citation type="submission" date="2014-07" db="EMBL/GenBank/DDBJ databases">
        <authorList>
            <person name="Martin A.A"/>
            <person name="De Silva N."/>
        </authorList>
    </citation>
    <scope>NUCLEOTIDE SEQUENCE</scope>
</reference>
<feature type="repeat" description="WD" evidence="6">
    <location>
        <begin position="213"/>
        <end position="248"/>
    </location>
</feature>
<dbReference type="WBParaSite" id="SVE_0495100.1">
    <property type="protein sequence ID" value="SVE_0495100.1"/>
    <property type="gene ID" value="SVE_0495100"/>
</dbReference>
<dbReference type="SUPFAM" id="SSF50978">
    <property type="entry name" value="WD40 repeat-like"/>
    <property type="match status" value="1"/>
</dbReference>
<dbReference type="Pfam" id="PF00400">
    <property type="entry name" value="WD40"/>
    <property type="match status" value="3"/>
</dbReference>
<proteinExistence type="inferred from homology"/>
<dbReference type="PANTHER" id="PTHR10253">
    <property type="entry name" value="POLYCOMB PROTEIN"/>
    <property type="match status" value="1"/>
</dbReference>
<evidence type="ECO:0000313" key="8">
    <source>
        <dbReference type="WBParaSite" id="SVE_0495100.1"/>
    </source>
</evidence>
<reference evidence="8" key="2">
    <citation type="submission" date="2015-08" db="UniProtKB">
        <authorList>
            <consortium name="WormBaseParasite"/>
        </authorList>
    </citation>
    <scope>IDENTIFICATION</scope>
</reference>
<accession>A0A0K0F803</accession>
<protein>
    <submittedName>
        <fullName evidence="8">Polycomb protein mes-6 (inferred by orthology to a C. elegans protein)</fullName>
    </submittedName>
</protein>
<dbReference type="InterPro" id="IPR051243">
    <property type="entry name" value="PcG_WD-repeat"/>
</dbReference>
<dbReference type="InterPro" id="IPR015943">
    <property type="entry name" value="WD40/YVTN_repeat-like_dom_sf"/>
</dbReference>
<dbReference type="AlphaFoldDB" id="A0A0K0F803"/>
<dbReference type="PROSITE" id="PS50294">
    <property type="entry name" value="WD_REPEATS_REGION"/>
    <property type="match status" value="1"/>
</dbReference>
<evidence type="ECO:0000256" key="1">
    <source>
        <dbReference type="ARBA" id="ARBA00008075"/>
    </source>
</evidence>
<evidence type="ECO:0000256" key="6">
    <source>
        <dbReference type="PROSITE-ProRule" id="PRU00221"/>
    </source>
</evidence>